<dbReference type="InterPro" id="IPR011067">
    <property type="entry name" value="Plasmid_toxin/cell-grow_inhib"/>
</dbReference>
<gene>
    <name evidence="1" type="ORF">DWX20_06960</name>
</gene>
<dbReference type="Gene3D" id="2.30.30.110">
    <property type="match status" value="1"/>
</dbReference>
<comment type="caution">
    <text evidence="1">The sequence shown here is derived from an EMBL/GenBank/DDBJ whole genome shotgun (WGS) entry which is preliminary data.</text>
</comment>
<accession>A0A412PCY5</accession>
<name>A0A412PCY5_9FIRM</name>
<dbReference type="SUPFAM" id="SSF50118">
    <property type="entry name" value="Cell growth inhibitor/plasmid maintenance toxic component"/>
    <property type="match status" value="1"/>
</dbReference>
<evidence type="ECO:0000313" key="1">
    <source>
        <dbReference type="EMBL" id="RGT54903.1"/>
    </source>
</evidence>
<evidence type="ECO:0008006" key="3">
    <source>
        <dbReference type="Google" id="ProtNLM"/>
    </source>
</evidence>
<proteinExistence type="predicted"/>
<dbReference type="AlphaFoldDB" id="A0A412PCY5"/>
<dbReference type="Proteomes" id="UP000284731">
    <property type="component" value="Unassembled WGS sequence"/>
</dbReference>
<evidence type="ECO:0000313" key="2">
    <source>
        <dbReference type="Proteomes" id="UP000284731"/>
    </source>
</evidence>
<protein>
    <recommendedName>
        <fullName evidence="3">Type II toxin-antitoxin system PemK/MazF family toxin</fullName>
    </recommendedName>
</protein>
<sequence>MKDKAQKYDLWHHYMSYRKDLYRIIQPHNIEAGMISEANWVIRSRYQSGKDIGISVKPGDICYIEFGQSYLNEMGYQHFGLVVSVCAKKALVVPMTSNEATYQKAYDSIYHPQGKYHLMKIGLVSGLNKPSVLFLNDIRFINTARVIDIKAHIPVTAPMFKEVQKRMLRVMFSTE</sequence>
<dbReference type="GeneID" id="89618912"/>
<dbReference type="RefSeq" id="WP_006526728.1">
    <property type="nucleotide sequence ID" value="NZ_AP028934.1"/>
</dbReference>
<dbReference type="EMBL" id="QRWX01000003">
    <property type="protein sequence ID" value="RGT54903.1"/>
    <property type="molecule type" value="Genomic_DNA"/>
</dbReference>
<reference evidence="1 2" key="1">
    <citation type="submission" date="2018-08" db="EMBL/GenBank/DDBJ databases">
        <title>A genome reference for cultivated species of the human gut microbiota.</title>
        <authorList>
            <person name="Zou Y."/>
            <person name="Xue W."/>
            <person name="Luo G."/>
        </authorList>
    </citation>
    <scope>NUCLEOTIDE SEQUENCE [LARGE SCALE GENOMIC DNA]</scope>
    <source>
        <strain evidence="1 2">AF18-46</strain>
    </source>
</reference>
<organism evidence="1 2">
    <name type="scientific">Solobacterium moorei</name>
    <dbReference type="NCBI Taxonomy" id="102148"/>
    <lineage>
        <taxon>Bacteria</taxon>
        <taxon>Bacillati</taxon>
        <taxon>Bacillota</taxon>
        <taxon>Erysipelotrichia</taxon>
        <taxon>Erysipelotrichales</taxon>
        <taxon>Erysipelotrichaceae</taxon>
        <taxon>Solobacterium</taxon>
    </lineage>
</organism>